<dbReference type="GO" id="GO:0016020">
    <property type="term" value="C:membrane"/>
    <property type="evidence" value="ECO:0007669"/>
    <property type="project" value="InterPro"/>
</dbReference>
<evidence type="ECO:0000259" key="2">
    <source>
        <dbReference type="PROSITE" id="PS50268"/>
    </source>
</evidence>
<dbReference type="GO" id="GO:0007156">
    <property type="term" value="P:homophilic cell adhesion via plasma membrane adhesion molecules"/>
    <property type="evidence" value="ECO:0007669"/>
    <property type="project" value="InterPro"/>
</dbReference>
<dbReference type="EMBL" id="HACG01001540">
    <property type="protein sequence ID" value="CEK48405.1"/>
    <property type="molecule type" value="Transcribed_RNA"/>
</dbReference>
<sequence>FTVEALDEDEEPQKGYTNIKVKPLDINDNKPIFDTDRLTGEVFEHSSPGWFCPIRDNCPVIAVVITNDFDFMENASVDYEIVSSPS</sequence>
<proteinExistence type="predicted"/>
<protein>
    <recommendedName>
        <fullName evidence="2">Cadherin domain-containing protein</fullName>
    </recommendedName>
</protein>
<dbReference type="InterPro" id="IPR015919">
    <property type="entry name" value="Cadherin-like_sf"/>
</dbReference>
<dbReference type="SUPFAM" id="SSF49313">
    <property type="entry name" value="Cadherin-like"/>
    <property type="match status" value="1"/>
</dbReference>
<evidence type="ECO:0000313" key="3">
    <source>
        <dbReference type="EMBL" id="CEK48405.1"/>
    </source>
</evidence>
<dbReference type="Gene3D" id="2.60.40.60">
    <property type="entry name" value="Cadherins"/>
    <property type="match status" value="2"/>
</dbReference>
<accession>A0A0B6XYN9</accession>
<feature type="domain" description="Cadherin" evidence="2">
    <location>
        <begin position="1"/>
        <end position="33"/>
    </location>
</feature>
<feature type="non-terminal residue" evidence="3">
    <location>
        <position position="86"/>
    </location>
</feature>
<feature type="non-terminal residue" evidence="3">
    <location>
        <position position="1"/>
    </location>
</feature>
<dbReference type="AlphaFoldDB" id="A0A0B6XYN9"/>
<dbReference type="InterPro" id="IPR002126">
    <property type="entry name" value="Cadherin-like_dom"/>
</dbReference>
<gene>
    <name evidence="3" type="primary">ORF3879</name>
</gene>
<dbReference type="GO" id="GO:0005509">
    <property type="term" value="F:calcium ion binding"/>
    <property type="evidence" value="ECO:0007669"/>
    <property type="project" value="UniProtKB-UniRule"/>
</dbReference>
<organism evidence="3">
    <name type="scientific">Arion vulgaris</name>
    <dbReference type="NCBI Taxonomy" id="1028688"/>
    <lineage>
        <taxon>Eukaryota</taxon>
        <taxon>Metazoa</taxon>
        <taxon>Spiralia</taxon>
        <taxon>Lophotrochozoa</taxon>
        <taxon>Mollusca</taxon>
        <taxon>Gastropoda</taxon>
        <taxon>Heterobranchia</taxon>
        <taxon>Euthyneura</taxon>
        <taxon>Panpulmonata</taxon>
        <taxon>Eupulmonata</taxon>
        <taxon>Stylommatophora</taxon>
        <taxon>Helicina</taxon>
        <taxon>Arionoidea</taxon>
        <taxon>Arionidae</taxon>
        <taxon>Arion</taxon>
    </lineage>
</organism>
<keyword evidence="1" id="KW-0106">Calcium</keyword>
<dbReference type="PROSITE" id="PS50268">
    <property type="entry name" value="CADHERIN_2"/>
    <property type="match status" value="1"/>
</dbReference>
<evidence type="ECO:0000256" key="1">
    <source>
        <dbReference type="PROSITE-ProRule" id="PRU00043"/>
    </source>
</evidence>
<reference evidence="3" key="1">
    <citation type="submission" date="2014-12" db="EMBL/GenBank/DDBJ databases">
        <title>Insight into the proteome of Arion vulgaris.</title>
        <authorList>
            <person name="Aradska J."/>
            <person name="Bulat T."/>
            <person name="Smidak R."/>
            <person name="Sarate P."/>
            <person name="Gangsoo J."/>
            <person name="Sialana F."/>
            <person name="Bilban M."/>
            <person name="Lubec G."/>
        </authorList>
    </citation>
    <scope>NUCLEOTIDE SEQUENCE</scope>
    <source>
        <tissue evidence="3">Skin</tissue>
    </source>
</reference>
<name>A0A0B6XYN9_9EUPU</name>